<feature type="compositionally biased region" description="Basic and acidic residues" evidence="1">
    <location>
        <begin position="233"/>
        <end position="270"/>
    </location>
</feature>
<dbReference type="PANTHER" id="PTHR22093:SF0">
    <property type="entry name" value="LEUKOCYTE RECEPTOR CLUSTER MEMBER 1"/>
    <property type="match status" value="1"/>
</dbReference>
<feature type="compositionally biased region" description="Basic and acidic residues" evidence="1">
    <location>
        <begin position="163"/>
        <end position="181"/>
    </location>
</feature>
<accession>A0A2J7QN15</accession>
<evidence type="ECO:0000313" key="3">
    <source>
        <dbReference type="EMBL" id="PNF29980.1"/>
    </source>
</evidence>
<dbReference type="PANTHER" id="PTHR22093">
    <property type="entry name" value="LEUKOCYTE RECEPTOR CLUSTER LRC MEMBER 1"/>
    <property type="match status" value="1"/>
</dbReference>
<gene>
    <name evidence="3" type="primary">LENG1</name>
    <name evidence="3" type="ORF">B7P43_G06961</name>
</gene>
<evidence type="ECO:0000259" key="2">
    <source>
        <dbReference type="SMART" id="SM01083"/>
    </source>
</evidence>
<dbReference type="AlphaFoldDB" id="A0A2J7QN15"/>
<dbReference type="InterPro" id="IPR039875">
    <property type="entry name" value="LENG1-like"/>
</dbReference>
<feature type="region of interest" description="Disordered" evidence="1">
    <location>
        <begin position="21"/>
        <end position="45"/>
    </location>
</feature>
<dbReference type="STRING" id="105785.A0A2J7QN15"/>
<dbReference type="SMART" id="SM01083">
    <property type="entry name" value="Cir_N"/>
    <property type="match status" value="1"/>
</dbReference>
<feature type="compositionally biased region" description="Basic residues" evidence="1">
    <location>
        <begin position="182"/>
        <end position="203"/>
    </location>
</feature>
<dbReference type="InParanoid" id="A0A2J7QN15"/>
<protein>
    <submittedName>
        <fullName evidence="3">Leukocyte receptor cluster member 1</fullName>
    </submittedName>
</protein>
<organism evidence="3 4">
    <name type="scientific">Cryptotermes secundus</name>
    <dbReference type="NCBI Taxonomy" id="105785"/>
    <lineage>
        <taxon>Eukaryota</taxon>
        <taxon>Metazoa</taxon>
        <taxon>Ecdysozoa</taxon>
        <taxon>Arthropoda</taxon>
        <taxon>Hexapoda</taxon>
        <taxon>Insecta</taxon>
        <taxon>Pterygota</taxon>
        <taxon>Neoptera</taxon>
        <taxon>Polyneoptera</taxon>
        <taxon>Dictyoptera</taxon>
        <taxon>Blattodea</taxon>
        <taxon>Blattoidea</taxon>
        <taxon>Termitoidae</taxon>
        <taxon>Kalotermitidae</taxon>
        <taxon>Cryptotermitinae</taxon>
        <taxon>Cryptotermes</taxon>
    </lineage>
</organism>
<comment type="caution">
    <text evidence="3">The sequence shown here is derived from an EMBL/GenBank/DDBJ whole genome shotgun (WGS) entry which is preliminary data.</text>
</comment>
<feature type="domain" description="CBF1-interacting co-repressor CIR N-terminal" evidence="2">
    <location>
        <begin position="8"/>
        <end position="44"/>
    </location>
</feature>
<proteinExistence type="predicted"/>
<dbReference type="InterPro" id="IPR019339">
    <property type="entry name" value="CIR_N_dom"/>
</dbReference>
<evidence type="ECO:0000313" key="4">
    <source>
        <dbReference type="Proteomes" id="UP000235965"/>
    </source>
</evidence>
<keyword evidence="3" id="KW-0675">Receptor</keyword>
<reference evidence="3 4" key="1">
    <citation type="submission" date="2017-12" db="EMBL/GenBank/DDBJ databases">
        <title>Hemimetabolous genomes reveal molecular basis of termite eusociality.</title>
        <authorList>
            <person name="Harrison M.C."/>
            <person name="Jongepier E."/>
            <person name="Robertson H.M."/>
            <person name="Arning N."/>
            <person name="Bitard-Feildel T."/>
            <person name="Chao H."/>
            <person name="Childers C.P."/>
            <person name="Dinh H."/>
            <person name="Doddapaneni H."/>
            <person name="Dugan S."/>
            <person name="Gowin J."/>
            <person name="Greiner C."/>
            <person name="Han Y."/>
            <person name="Hu H."/>
            <person name="Hughes D.S.T."/>
            <person name="Huylmans A.-K."/>
            <person name="Kemena C."/>
            <person name="Kremer L.P.M."/>
            <person name="Lee S.L."/>
            <person name="Lopez-Ezquerra A."/>
            <person name="Mallet L."/>
            <person name="Monroy-Kuhn J.M."/>
            <person name="Moser A."/>
            <person name="Murali S.C."/>
            <person name="Muzny D.M."/>
            <person name="Otani S."/>
            <person name="Piulachs M.-D."/>
            <person name="Poelchau M."/>
            <person name="Qu J."/>
            <person name="Schaub F."/>
            <person name="Wada-Katsumata A."/>
            <person name="Worley K.C."/>
            <person name="Xie Q."/>
            <person name="Ylla G."/>
            <person name="Poulsen M."/>
            <person name="Gibbs R.A."/>
            <person name="Schal C."/>
            <person name="Richards S."/>
            <person name="Belles X."/>
            <person name="Korb J."/>
            <person name="Bornberg-Bauer E."/>
        </authorList>
    </citation>
    <scope>NUCLEOTIDE SEQUENCE [LARGE SCALE GENOMIC DNA]</scope>
    <source>
        <tissue evidence="3">Whole body</tissue>
    </source>
</reference>
<name>A0A2J7QN15_9NEOP</name>
<sequence>MNILPKKRWHVRTRENMARVRRDEERVAAEEKEKERRTQLAEGEARNAALKQKSLLRSGQIIPVCEEPHRHINLFEDLEQGIVVSNATNADYEKEKKEEREKYEKQIGYLTYLGQDTVEATGCVSWYNKLPDRGSSGNDSKKKTLLGDPLNDIRRYLNLERRGRHENREEKRKCTENEKNAVRRAHKKSKKKTKKHERTKRTRSGSSSSSDSTTSAKCTDSKSISPKNANKLEQLRAQRLKREQEERKRSEALLARLRGEPELDTTKSDDVPAITQLYHSQFNPHLARQNKL</sequence>
<feature type="compositionally biased region" description="Low complexity" evidence="1">
    <location>
        <begin position="204"/>
        <end position="223"/>
    </location>
</feature>
<dbReference type="OrthoDB" id="2159131at2759"/>
<dbReference type="FunCoup" id="A0A2J7QN15">
    <property type="interactions" value="63"/>
</dbReference>
<evidence type="ECO:0000256" key="1">
    <source>
        <dbReference type="SAM" id="MobiDB-lite"/>
    </source>
</evidence>
<dbReference type="Proteomes" id="UP000235965">
    <property type="component" value="Unassembled WGS sequence"/>
</dbReference>
<feature type="region of interest" description="Disordered" evidence="1">
    <location>
        <begin position="163"/>
        <end position="270"/>
    </location>
</feature>
<dbReference type="EMBL" id="NEVH01013201">
    <property type="protein sequence ID" value="PNF29980.1"/>
    <property type="molecule type" value="Genomic_DNA"/>
</dbReference>
<keyword evidence="4" id="KW-1185">Reference proteome</keyword>